<dbReference type="Proteomes" id="UP000315423">
    <property type="component" value="Unassembled WGS sequence"/>
</dbReference>
<evidence type="ECO:0000313" key="2">
    <source>
        <dbReference type="Proteomes" id="UP000315423"/>
    </source>
</evidence>
<feature type="non-terminal residue" evidence="1">
    <location>
        <position position="1"/>
    </location>
</feature>
<accession>A0AC61S971</accession>
<proteinExistence type="predicted"/>
<organism evidence="1 2">
    <name type="scientific">Candidatus Methanomarinus sp</name>
    <dbReference type="NCBI Taxonomy" id="3386244"/>
    <lineage>
        <taxon>Archaea</taxon>
        <taxon>Methanobacteriati</taxon>
        <taxon>Methanobacteriota</taxon>
        <taxon>Stenosarchaea group</taxon>
        <taxon>Methanomicrobia</taxon>
        <taxon>Methanosarcinales</taxon>
        <taxon>ANME-2 cluster</taxon>
        <taxon>Candidatus Methanocomedenaceae</taxon>
        <taxon>Candidatus Methanomarinus</taxon>
    </lineage>
</organism>
<sequence length="243" mass="27828">YISSLMEFVFVESLVTNVVAFWAYSRKYLGLGFNLFIIRLILGLSLFLLFIAAMLPILIPVFNTLNAHGTIDPKLIIPGMLWFILVLFVFAIACGIINSFINLSIPLAMYRNIGIITAFSNIFNAFKSDWKQIIVYWVLRFMLSLVIGFVMLIISLVFIFVIIIAAFAFVLILYSILSALGQGIEDVLFWMVMIPFGAIVIAIVLMTFIFIYVPASVFTKYYMLTFLENWYTDVKIPFFNYII</sequence>
<protein>
    <submittedName>
        <fullName evidence="1">Uncharacterized protein</fullName>
    </submittedName>
</protein>
<comment type="caution">
    <text evidence="1">The sequence shown here is derived from an EMBL/GenBank/DDBJ whole genome shotgun (WGS) entry which is preliminary data.</text>
</comment>
<dbReference type="EMBL" id="QYBA01000237">
    <property type="protein sequence ID" value="TKY91214.1"/>
    <property type="molecule type" value="Genomic_DNA"/>
</dbReference>
<reference evidence="1" key="1">
    <citation type="submission" date="2018-09" db="EMBL/GenBank/DDBJ databases">
        <title>A genomic encyclopedia of anaerobic methanotrophic archaea.</title>
        <authorList>
            <person name="Skennerton C.T."/>
            <person name="Chadwick G.L."/>
            <person name="Laso-Perez R."/>
            <person name="Leu A.O."/>
            <person name="Speth D.R."/>
            <person name="Yu H."/>
            <person name="Morgan-Lang C."/>
            <person name="Hatzenpichler R."/>
            <person name="Goudeau D."/>
            <person name="Malmstrom R."/>
            <person name="Woyke T."/>
            <person name="Hallam S."/>
            <person name="Tyson G.W."/>
            <person name="Wegener G."/>
            <person name="Boetius A."/>
            <person name="Orphan V.J."/>
        </authorList>
    </citation>
    <scope>NUCLEOTIDE SEQUENCE</scope>
    <source>
        <strain evidence="1">CONS3730D10UFb2</strain>
    </source>
</reference>
<evidence type="ECO:0000313" key="1">
    <source>
        <dbReference type="EMBL" id="TKY91214.1"/>
    </source>
</evidence>
<gene>
    <name evidence="1" type="ORF">C5S46_06990</name>
</gene>
<name>A0AC61S971_9EURY</name>